<comment type="caution">
    <text evidence="3">The sequence shown here is derived from an EMBL/GenBank/DDBJ whole genome shotgun (WGS) entry which is preliminary data.</text>
</comment>
<organism evidence="3 4">
    <name type="scientific">Aureibaculum flavum</name>
    <dbReference type="NCBI Taxonomy" id="2795986"/>
    <lineage>
        <taxon>Bacteria</taxon>
        <taxon>Pseudomonadati</taxon>
        <taxon>Bacteroidota</taxon>
        <taxon>Flavobacteriia</taxon>
        <taxon>Flavobacteriales</taxon>
        <taxon>Flavobacteriaceae</taxon>
        <taxon>Aureibaculum</taxon>
    </lineage>
</organism>
<dbReference type="Pfam" id="PF00534">
    <property type="entry name" value="Glycos_transf_1"/>
    <property type="match status" value="1"/>
</dbReference>
<evidence type="ECO:0000313" key="3">
    <source>
        <dbReference type="EMBL" id="MBJ2172613.1"/>
    </source>
</evidence>
<sequence>MNKNIKKRVLFTGANGFPFGSAVIQRQIQMAKALMNADFKILVINKNGSHSKNIAERENIVVQGNYHGIDYIYCSLLSYRPDNFIVRNLVKKIGSIIEFFTIFYYRIFKNATHIFNNSINLKTLKYYYTLSKIFKMELVYDYVEIIGSLGNRDKKELEEVKHDFDYQFLNYSDKIIAISNYLENHVKSIDPNKEMIKIPPIIDFSYFGDIKPKYEDVSYFLFCGSAVYMDVVNFIIDAFIHSKSQDNDYHLKLVINGSHEQLNNLREFITEKKCQDNIEVLTKLPYDDLISYYKSARALLIPVSNNVQDNARFPFKICEYTASKRPIITSDSGAITEYFIDGENAFIAKTDDCSSLTNKLNLVIDQPALSNKVGFNGNELGQRVFNFKSYSSNFKELLNK</sequence>
<dbReference type="EMBL" id="JAEHFJ010000001">
    <property type="protein sequence ID" value="MBJ2172613.1"/>
    <property type="molecule type" value="Genomic_DNA"/>
</dbReference>
<evidence type="ECO:0000256" key="1">
    <source>
        <dbReference type="ARBA" id="ARBA00022679"/>
    </source>
</evidence>
<feature type="domain" description="Glycosyl transferase family 1" evidence="2">
    <location>
        <begin position="211"/>
        <end position="377"/>
    </location>
</feature>
<proteinExistence type="predicted"/>
<dbReference type="RefSeq" id="WP_198839467.1">
    <property type="nucleotide sequence ID" value="NZ_JAEHFJ010000001.1"/>
</dbReference>
<keyword evidence="4" id="KW-1185">Reference proteome</keyword>
<dbReference type="Gene3D" id="3.40.50.2000">
    <property type="entry name" value="Glycogen Phosphorylase B"/>
    <property type="match status" value="2"/>
</dbReference>
<dbReference type="InterPro" id="IPR001296">
    <property type="entry name" value="Glyco_trans_1"/>
</dbReference>
<evidence type="ECO:0000313" key="4">
    <source>
        <dbReference type="Proteomes" id="UP000623301"/>
    </source>
</evidence>
<dbReference type="PANTHER" id="PTHR46401:SF2">
    <property type="entry name" value="GLYCOSYLTRANSFERASE WBBK-RELATED"/>
    <property type="match status" value="1"/>
</dbReference>
<dbReference type="CDD" id="cd03801">
    <property type="entry name" value="GT4_PimA-like"/>
    <property type="match status" value="1"/>
</dbReference>
<gene>
    <name evidence="3" type="ORF">JBL43_00075</name>
</gene>
<accession>A0ABS0WKV9</accession>
<reference evidence="3 4" key="1">
    <citation type="submission" date="2020-12" db="EMBL/GenBank/DDBJ databases">
        <title>Aureibaculum luteum sp. nov. and Aureibaculum flavum sp. nov., novel members of the family Flavobacteriaceae isolated from Antarctic intertidal sediments.</title>
        <authorList>
            <person name="He X."/>
            <person name="Zhang X."/>
        </authorList>
    </citation>
    <scope>NUCLEOTIDE SEQUENCE [LARGE SCALE GENOMIC DNA]</scope>
    <source>
        <strain evidence="3 4">A20</strain>
    </source>
</reference>
<dbReference type="SUPFAM" id="SSF53756">
    <property type="entry name" value="UDP-Glycosyltransferase/glycogen phosphorylase"/>
    <property type="match status" value="1"/>
</dbReference>
<dbReference type="Proteomes" id="UP000623301">
    <property type="component" value="Unassembled WGS sequence"/>
</dbReference>
<evidence type="ECO:0000259" key="2">
    <source>
        <dbReference type="Pfam" id="PF00534"/>
    </source>
</evidence>
<protein>
    <submittedName>
        <fullName evidence="3">Glycosyltransferase family 4 protein</fullName>
    </submittedName>
</protein>
<dbReference type="PANTHER" id="PTHR46401">
    <property type="entry name" value="GLYCOSYLTRANSFERASE WBBK-RELATED"/>
    <property type="match status" value="1"/>
</dbReference>
<keyword evidence="1" id="KW-0808">Transferase</keyword>
<name>A0ABS0WKV9_9FLAO</name>